<dbReference type="PANTHER" id="PTHR46791">
    <property type="entry name" value="EXPRESSED PROTEIN"/>
    <property type="match status" value="1"/>
</dbReference>
<evidence type="ECO:0000313" key="3">
    <source>
        <dbReference type="Proteomes" id="UP000518266"/>
    </source>
</evidence>
<dbReference type="EMBL" id="JAAKFY010000025">
    <property type="protein sequence ID" value="KAF3835796.1"/>
    <property type="molecule type" value="Genomic_DNA"/>
</dbReference>
<dbReference type="PROSITE" id="PS50994">
    <property type="entry name" value="INTEGRASE"/>
    <property type="match status" value="1"/>
</dbReference>
<dbReference type="InterPro" id="IPR012337">
    <property type="entry name" value="RNaseH-like_sf"/>
</dbReference>
<dbReference type="Gene3D" id="3.30.2410.10">
    <property type="entry name" value="Hect, E3 ligase catalytic domain"/>
    <property type="match status" value="1"/>
</dbReference>
<dbReference type="InterPro" id="IPR001584">
    <property type="entry name" value="Integrase_cat-core"/>
</dbReference>
<dbReference type="InterPro" id="IPR036397">
    <property type="entry name" value="RNaseH_sf"/>
</dbReference>
<feature type="domain" description="Integrase catalytic" evidence="1">
    <location>
        <begin position="229"/>
        <end position="412"/>
    </location>
</feature>
<dbReference type="Gene3D" id="3.30.420.10">
    <property type="entry name" value="Ribonuclease H-like superfamily/Ribonuclease H"/>
    <property type="match status" value="1"/>
</dbReference>
<dbReference type="SUPFAM" id="SSF53098">
    <property type="entry name" value="Ribonuclease H-like"/>
    <property type="match status" value="1"/>
</dbReference>
<reference evidence="2 3" key="1">
    <citation type="submission" date="2020-03" db="EMBL/GenBank/DDBJ databases">
        <title>Dissostichus mawsoni Genome sequencing and assembly.</title>
        <authorList>
            <person name="Park H."/>
        </authorList>
    </citation>
    <scope>NUCLEOTIDE SEQUENCE [LARGE SCALE GENOMIC DNA]</scope>
    <source>
        <strain evidence="2">DM0001</strain>
        <tissue evidence="2">Muscle</tissue>
    </source>
</reference>
<dbReference type="AlphaFoldDB" id="A0A7J5XFF8"/>
<protein>
    <recommendedName>
        <fullName evidence="1">Integrase catalytic domain-containing protein</fullName>
    </recommendedName>
</protein>
<dbReference type="OrthoDB" id="8940977at2759"/>
<evidence type="ECO:0000259" key="1">
    <source>
        <dbReference type="PROSITE" id="PS50994"/>
    </source>
</evidence>
<dbReference type="GO" id="GO:0004842">
    <property type="term" value="F:ubiquitin-protein transferase activity"/>
    <property type="evidence" value="ECO:0007669"/>
    <property type="project" value="InterPro"/>
</dbReference>
<dbReference type="GO" id="GO:0003676">
    <property type="term" value="F:nucleic acid binding"/>
    <property type="evidence" value="ECO:0007669"/>
    <property type="project" value="InterPro"/>
</dbReference>
<feature type="non-terminal residue" evidence="2">
    <location>
        <position position="415"/>
    </location>
</feature>
<proteinExistence type="predicted"/>
<evidence type="ECO:0000313" key="2">
    <source>
        <dbReference type="EMBL" id="KAF3835796.1"/>
    </source>
</evidence>
<name>A0A7J5XFF8_DISMA</name>
<gene>
    <name evidence="2" type="ORF">F7725_028354</name>
</gene>
<dbReference type="PANTHER" id="PTHR46791:SF4">
    <property type="match status" value="1"/>
</dbReference>
<accession>A0A7J5XFF8</accession>
<dbReference type="InterPro" id="IPR058913">
    <property type="entry name" value="Integrase_dom_put"/>
</dbReference>
<dbReference type="Pfam" id="PF24764">
    <property type="entry name" value="rva_4"/>
    <property type="match status" value="1"/>
</dbReference>
<sequence length="415" mass="46892">MFIMAGRMVDTPSCMEDHACRGSALLGGSPETATVTLEDCPDLNIGQQSGFLKGNPNSLMRVKEVSGTWPSPGTSLALPEITADGFLRRYKLSSSDVVLRETPMWAMLSQCPDTVALLFPQEGAVDYSPAVILQRITWPRDDDEDDDCSVDTKCRVSGYLRRFIENASPDVMTNLVKFWTGWEILPRNNLSIEVVNGRFPTASTCYETLRIPGHYKDYASFENDMLACIGTCQTGFGLVHFDGNHKLVRWRMVFHGCVDGFSRTIVYLRCLSNNMASSVLSLFLEAVENFGLPLRVRCDHGMENIRVARFMLERRGLNSRSVITGVSVHNQRIERLWAELNRVVSRHYANIFTFMEEQGILDSLNELHLFCLHYVYLPRLERAVTEFVNQWNNHGLSTQGGQTPLQLWHSGVIHN</sequence>
<dbReference type="InterPro" id="IPR035983">
    <property type="entry name" value="Hect_E3_ubiquitin_ligase"/>
</dbReference>
<organism evidence="2 3">
    <name type="scientific">Dissostichus mawsoni</name>
    <name type="common">Antarctic cod</name>
    <dbReference type="NCBI Taxonomy" id="36200"/>
    <lineage>
        <taxon>Eukaryota</taxon>
        <taxon>Metazoa</taxon>
        <taxon>Chordata</taxon>
        <taxon>Craniata</taxon>
        <taxon>Vertebrata</taxon>
        <taxon>Euteleostomi</taxon>
        <taxon>Actinopterygii</taxon>
        <taxon>Neopterygii</taxon>
        <taxon>Teleostei</taxon>
        <taxon>Neoteleostei</taxon>
        <taxon>Acanthomorphata</taxon>
        <taxon>Eupercaria</taxon>
        <taxon>Perciformes</taxon>
        <taxon>Notothenioidei</taxon>
        <taxon>Nototheniidae</taxon>
        <taxon>Dissostichus</taxon>
    </lineage>
</organism>
<keyword evidence="3" id="KW-1185">Reference proteome</keyword>
<dbReference type="Proteomes" id="UP000518266">
    <property type="component" value="Unassembled WGS sequence"/>
</dbReference>
<dbReference type="SUPFAM" id="SSF56204">
    <property type="entry name" value="Hect, E3 ligase catalytic domain"/>
    <property type="match status" value="1"/>
</dbReference>
<dbReference type="GO" id="GO:0015074">
    <property type="term" value="P:DNA integration"/>
    <property type="evidence" value="ECO:0007669"/>
    <property type="project" value="InterPro"/>
</dbReference>
<comment type="caution">
    <text evidence="2">The sequence shown here is derived from an EMBL/GenBank/DDBJ whole genome shotgun (WGS) entry which is preliminary data.</text>
</comment>